<dbReference type="SUPFAM" id="SSF51182">
    <property type="entry name" value="RmlC-like cupins"/>
    <property type="match status" value="1"/>
</dbReference>
<dbReference type="InterPro" id="IPR013096">
    <property type="entry name" value="Cupin_2"/>
</dbReference>
<feature type="domain" description="Cupin type-2" evidence="1">
    <location>
        <begin position="44"/>
        <end position="110"/>
    </location>
</feature>
<dbReference type="Gene3D" id="2.60.120.10">
    <property type="entry name" value="Jelly Rolls"/>
    <property type="match status" value="1"/>
</dbReference>
<dbReference type="CDD" id="cd02214">
    <property type="entry name" value="cupin_MJ1618"/>
    <property type="match status" value="1"/>
</dbReference>
<sequence length="128" mass="13807">MNTPCTPHTRYADIPAYVTKDGSIIRELMHPQQHGGRAQSLAEATVPPGTRTLLHRHGLTEELYHVTAGRGLMTLSERRFEVGPGDTVLIPPGAAHCIETLGEAPLTLLCCCSPAYAHEDTELLDAAP</sequence>
<protein>
    <recommendedName>
        <fullName evidence="1">Cupin type-2 domain-containing protein</fullName>
    </recommendedName>
</protein>
<dbReference type="InterPro" id="IPR014710">
    <property type="entry name" value="RmlC-like_jellyroll"/>
</dbReference>
<dbReference type="PANTHER" id="PTHR36114:SF4">
    <property type="entry name" value="CUPIN 2 CONSERVED BARREL DOMAIN-CONTAINING PROTEIN"/>
    <property type="match status" value="1"/>
</dbReference>
<dbReference type="PANTHER" id="PTHR36114">
    <property type="entry name" value="16.7 KDA PROTEIN IN WHIE LOCUS"/>
    <property type="match status" value="1"/>
</dbReference>
<dbReference type="OrthoDB" id="9180677at2"/>
<dbReference type="STRING" id="1000565.METUNv1_01284"/>
<evidence type="ECO:0000259" key="1">
    <source>
        <dbReference type="Pfam" id="PF07883"/>
    </source>
</evidence>
<dbReference type="EMBL" id="AFHG01000036">
    <property type="protein sequence ID" value="EGK72519.1"/>
    <property type="molecule type" value="Genomic_DNA"/>
</dbReference>
<dbReference type="Proteomes" id="UP000005019">
    <property type="component" value="Unassembled WGS sequence"/>
</dbReference>
<reference evidence="2 3" key="1">
    <citation type="journal article" date="2011" name="J. Bacteriol.">
        <title>Genome sequence of Methyloversatilis universalis FAM5T, a methylotrophic representative of the order Rhodocyclales.</title>
        <authorList>
            <person name="Kittichotirat W."/>
            <person name="Good N.M."/>
            <person name="Hall R."/>
            <person name="Bringel F."/>
            <person name="Lajus A."/>
            <person name="Medigue C."/>
            <person name="Smalley N.E."/>
            <person name="Beck D."/>
            <person name="Bumgarner R."/>
            <person name="Vuilleumier S."/>
            <person name="Kalyuzhnaya M.G."/>
        </authorList>
    </citation>
    <scope>NUCLEOTIDE SEQUENCE [LARGE SCALE GENOMIC DNA]</scope>
    <source>
        <strain evidence="3">ATCC BAA-1314 / JCM 13912 / FAM5</strain>
    </source>
</reference>
<evidence type="ECO:0000313" key="2">
    <source>
        <dbReference type="EMBL" id="EGK72519.1"/>
    </source>
</evidence>
<gene>
    <name evidence="2" type="ORF">METUNv1_01284</name>
</gene>
<name>F5RAC3_METUF</name>
<keyword evidence="3" id="KW-1185">Reference proteome</keyword>
<dbReference type="RefSeq" id="WP_008059945.1">
    <property type="nucleotide sequence ID" value="NZ_AFHG01000036.1"/>
</dbReference>
<dbReference type="Pfam" id="PF07883">
    <property type="entry name" value="Cupin_2"/>
    <property type="match status" value="1"/>
</dbReference>
<dbReference type="InterPro" id="IPR011051">
    <property type="entry name" value="RmlC_Cupin_sf"/>
</dbReference>
<proteinExistence type="predicted"/>
<dbReference type="InterPro" id="IPR052044">
    <property type="entry name" value="PKS_Associated_Protein"/>
</dbReference>
<organism evidence="2 3">
    <name type="scientific">Methyloversatilis universalis (strain ATCC BAA-1314 / DSM 25237 / JCM 13912 / CCUG 52030 / FAM5)</name>
    <dbReference type="NCBI Taxonomy" id="1000565"/>
    <lineage>
        <taxon>Bacteria</taxon>
        <taxon>Pseudomonadati</taxon>
        <taxon>Pseudomonadota</taxon>
        <taxon>Betaproteobacteria</taxon>
        <taxon>Nitrosomonadales</taxon>
        <taxon>Sterolibacteriaceae</taxon>
        <taxon>Methyloversatilis</taxon>
    </lineage>
</organism>
<evidence type="ECO:0000313" key="3">
    <source>
        <dbReference type="Proteomes" id="UP000005019"/>
    </source>
</evidence>
<accession>F5RAC3</accession>
<comment type="caution">
    <text evidence="2">The sequence shown here is derived from an EMBL/GenBank/DDBJ whole genome shotgun (WGS) entry which is preliminary data.</text>
</comment>
<dbReference type="eggNOG" id="COG0662">
    <property type="taxonomic scope" value="Bacteria"/>
</dbReference>
<dbReference type="AlphaFoldDB" id="F5RAC3"/>